<reference evidence="9" key="1">
    <citation type="submission" date="2021-07" db="EMBL/GenBank/DDBJ databases">
        <authorList>
            <person name="Catto M.A."/>
            <person name="Jacobson A."/>
            <person name="Kennedy G."/>
            <person name="Labadie P."/>
            <person name="Hunt B.G."/>
            <person name="Srinivasan R."/>
        </authorList>
    </citation>
    <scope>NUCLEOTIDE SEQUENCE</scope>
    <source>
        <strain evidence="9">PL_HMW_Pooled</strain>
        <tissue evidence="9">Head</tissue>
    </source>
</reference>
<dbReference type="InterPro" id="IPR003650">
    <property type="entry name" value="Orange_dom"/>
</dbReference>
<dbReference type="InterPro" id="IPR011598">
    <property type="entry name" value="bHLH_dom"/>
</dbReference>
<dbReference type="PROSITE" id="PS51054">
    <property type="entry name" value="ORANGE"/>
    <property type="match status" value="1"/>
</dbReference>
<dbReference type="CDD" id="cd19741">
    <property type="entry name" value="bHLH-O_ESMB_like"/>
    <property type="match status" value="1"/>
</dbReference>
<organism evidence="9 10">
    <name type="scientific">Frankliniella fusca</name>
    <dbReference type="NCBI Taxonomy" id="407009"/>
    <lineage>
        <taxon>Eukaryota</taxon>
        <taxon>Metazoa</taxon>
        <taxon>Ecdysozoa</taxon>
        <taxon>Arthropoda</taxon>
        <taxon>Hexapoda</taxon>
        <taxon>Insecta</taxon>
        <taxon>Pterygota</taxon>
        <taxon>Neoptera</taxon>
        <taxon>Paraneoptera</taxon>
        <taxon>Thysanoptera</taxon>
        <taxon>Terebrantia</taxon>
        <taxon>Thripoidea</taxon>
        <taxon>Thripidae</taxon>
        <taxon>Frankliniella</taxon>
    </lineage>
</organism>
<comment type="caution">
    <text evidence="9">The sequence shown here is derived from an EMBL/GenBank/DDBJ whole genome shotgun (WGS) entry which is preliminary data.</text>
</comment>
<evidence type="ECO:0000256" key="5">
    <source>
        <dbReference type="ARBA" id="ARBA00023242"/>
    </source>
</evidence>
<dbReference type="GO" id="GO:1990837">
    <property type="term" value="F:sequence-specific double-stranded DNA binding"/>
    <property type="evidence" value="ECO:0007669"/>
    <property type="project" value="UniProtKB-ARBA"/>
</dbReference>
<dbReference type="PANTHER" id="PTHR10985">
    <property type="entry name" value="BASIC HELIX-LOOP-HELIX TRANSCRIPTION FACTOR, HES-RELATED"/>
    <property type="match status" value="1"/>
</dbReference>
<evidence type="ECO:0000259" key="7">
    <source>
        <dbReference type="PROSITE" id="PS50888"/>
    </source>
</evidence>
<feature type="compositionally biased region" description="Low complexity" evidence="6">
    <location>
        <begin position="43"/>
        <end position="75"/>
    </location>
</feature>
<dbReference type="EMBL" id="JAHWGI010000284">
    <property type="protein sequence ID" value="KAK3911745.1"/>
    <property type="molecule type" value="Genomic_DNA"/>
</dbReference>
<feature type="domain" description="BHLH" evidence="7">
    <location>
        <begin position="98"/>
        <end position="155"/>
    </location>
</feature>
<dbReference type="SUPFAM" id="SSF47459">
    <property type="entry name" value="HLH, helix-loop-helix DNA-binding domain"/>
    <property type="match status" value="1"/>
</dbReference>
<evidence type="ECO:0000259" key="8">
    <source>
        <dbReference type="PROSITE" id="PS51054"/>
    </source>
</evidence>
<dbReference type="FunFam" id="4.10.280.10:FF:000009">
    <property type="entry name" value="Transcription factor HES-1"/>
    <property type="match status" value="1"/>
</dbReference>
<feature type="compositionally biased region" description="Acidic residues" evidence="6">
    <location>
        <begin position="304"/>
        <end position="316"/>
    </location>
</feature>
<protein>
    <submittedName>
        <fullName evidence="9">Enhancer of split mgamma protein</fullName>
    </submittedName>
</protein>
<feature type="compositionally biased region" description="Low complexity" evidence="6">
    <location>
        <begin position="342"/>
        <end position="351"/>
    </location>
</feature>
<gene>
    <name evidence="9" type="ORF">KUF71_021406</name>
</gene>
<name>A0AAE1H190_9NEOP</name>
<feature type="compositionally biased region" description="Low complexity" evidence="6">
    <location>
        <begin position="220"/>
        <end position="234"/>
    </location>
</feature>
<dbReference type="PROSITE" id="PS50888">
    <property type="entry name" value="BHLH"/>
    <property type="match status" value="1"/>
</dbReference>
<dbReference type="AlphaFoldDB" id="A0AAE1H190"/>
<feature type="compositionally biased region" description="Low complexity" evidence="6">
    <location>
        <begin position="251"/>
        <end position="268"/>
    </location>
</feature>
<reference evidence="9" key="2">
    <citation type="journal article" date="2023" name="BMC Genomics">
        <title>Pest status, molecular evolution, and epigenetic factors derived from the genome assembly of Frankliniella fusca, a thysanopteran phytovirus vector.</title>
        <authorList>
            <person name="Catto M.A."/>
            <person name="Labadie P.E."/>
            <person name="Jacobson A.L."/>
            <person name="Kennedy G.G."/>
            <person name="Srinivasan R."/>
            <person name="Hunt B.G."/>
        </authorList>
    </citation>
    <scope>NUCLEOTIDE SEQUENCE</scope>
    <source>
        <strain evidence="9">PL_HMW_Pooled</strain>
    </source>
</reference>
<dbReference type="Proteomes" id="UP001219518">
    <property type="component" value="Unassembled WGS sequence"/>
</dbReference>
<evidence type="ECO:0000256" key="3">
    <source>
        <dbReference type="ARBA" id="ARBA00023125"/>
    </source>
</evidence>
<evidence type="ECO:0000313" key="10">
    <source>
        <dbReference type="Proteomes" id="UP001219518"/>
    </source>
</evidence>
<comment type="subcellular location">
    <subcellularLocation>
        <location evidence="1">Nucleus</location>
    </subcellularLocation>
</comment>
<evidence type="ECO:0000313" key="9">
    <source>
        <dbReference type="EMBL" id="KAK3911745.1"/>
    </source>
</evidence>
<sequence length="384" mass="41219">MLMASLRDPYAAAAAAGVGMLAASQLAQLNQLMMQQQQQQHAHQLQLQHQQQLQQPHSPSQAAGPLPLGAASLGPPLGPPLGSPPECQSPPISRTYTYKKVTKPLLERKRRARINRCLDELKELMVGALEAEGENVSKLEKADILELTVRHLQRITKPRDIAEDASRFQAGFSQCASEACHFLLGLPGLDAAVGRRLVAHLGQVVNQVGLGAAASPGMAPRPASTTSTTTTYSPPASPDQHHGQPEADVLQHMARQQHLQLQQGAMQGPMRSQLHAAGDAEGEVSSTSRGGIKRPGSRHGRSDLDDDSEDDDEDHDSDAPVNYTSEALHRQHRKRPRFDFPAGASASTGATACGGKGWVSSSKESQGSQSGSEDEDKGPMWRPW</sequence>
<proteinExistence type="predicted"/>
<dbReference type="Pfam" id="PF07527">
    <property type="entry name" value="Hairy_orange"/>
    <property type="match status" value="1"/>
</dbReference>
<feature type="compositionally biased region" description="Low complexity" evidence="6">
    <location>
        <begin position="360"/>
        <end position="371"/>
    </location>
</feature>
<dbReference type="GO" id="GO:0005634">
    <property type="term" value="C:nucleus"/>
    <property type="evidence" value="ECO:0007669"/>
    <property type="project" value="UniProtKB-SubCell"/>
</dbReference>
<dbReference type="SMART" id="SM00511">
    <property type="entry name" value="ORANGE"/>
    <property type="match status" value="1"/>
</dbReference>
<evidence type="ECO:0000256" key="6">
    <source>
        <dbReference type="SAM" id="MobiDB-lite"/>
    </source>
</evidence>
<feature type="region of interest" description="Disordered" evidence="6">
    <location>
        <begin position="212"/>
        <end position="384"/>
    </location>
</feature>
<feature type="region of interest" description="Disordered" evidence="6">
    <location>
        <begin position="43"/>
        <end position="94"/>
    </location>
</feature>
<dbReference type="SMART" id="SM00353">
    <property type="entry name" value="HLH"/>
    <property type="match status" value="1"/>
</dbReference>
<evidence type="ECO:0000256" key="4">
    <source>
        <dbReference type="ARBA" id="ARBA00023163"/>
    </source>
</evidence>
<evidence type="ECO:0000256" key="2">
    <source>
        <dbReference type="ARBA" id="ARBA00023015"/>
    </source>
</evidence>
<dbReference type="InterPro" id="IPR036638">
    <property type="entry name" value="HLH_DNA-bd_sf"/>
</dbReference>
<dbReference type="Gene3D" id="6.10.250.980">
    <property type="match status" value="1"/>
</dbReference>
<keyword evidence="3" id="KW-0238">DNA-binding</keyword>
<keyword evidence="5" id="KW-0539">Nucleus</keyword>
<dbReference type="GO" id="GO:0046983">
    <property type="term" value="F:protein dimerization activity"/>
    <property type="evidence" value="ECO:0007669"/>
    <property type="project" value="InterPro"/>
</dbReference>
<keyword evidence="2" id="KW-0805">Transcription regulation</keyword>
<keyword evidence="4" id="KW-0804">Transcription</keyword>
<dbReference type="GO" id="GO:0006355">
    <property type="term" value="P:regulation of DNA-templated transcription"/>
    <property type="evidence" value="ECO:0007669"/>
    <property type="project" value="InterPro"/>
</dbReference>
<dbReference type="InterPro" id="IPR050370">
    <property type="entry name" value="HES_HEY"/>
</dbReference>
<keyword evidence="10" id="KW-1185">Reference proteome</keyword>
<evidence type="ECO:0000256" key="1">
    <source>
        <dbReference type="ARBA" id="ARBA00004123"/>
    </source>
</evidence>
<dbReference type="Pfam" id="PF00010">
    <property type="entry name" value="HLH"/>
    <property type="match status" value="1"/>
</dbReference>
<accession>A0AAE1H190</accession>
<dbReference type="SUPFAM" id="SSF158457">
    <property type="entry name" value="Orange domain-like"/>
    <property type="match status" value="1"/>
</dbReference>
<feature type="domain" description="Orange" evidence="8">
    <location>
        <begin position="168"/>
        <end position="201"/>
    </location>
</feature>
<dbReference type="Gene3D" id="4.10.280.10">
    <property type="entry name" value="Helix-loop-helix DNA-binding domain"/>
    <property type="match status" value="1"/>
</dbReference>